<keyword evidence="4" id="KW-1185">Reference proteome</keyword>
<proteinExistence type="predicted"/>
<name>A0A9Q0APC5_9PEZI</name>
<comment type="caution">
    <text evidence="3">The sequence shown here is derived from an EMBL/GenBank/DDBJ whole genome shotgun (WGS) entry which is preliminary data.</text>
</comment>
<dbReference type="PANTHER" id="PTHR46411">
    <property type="entry name" value="FAMILY ATPASE, PUTATIVE-RELATED"/>
    <property type="match status" value="1"/>
</dbReference>
<evidence type="ECO:0000256" key="1">
    <source>
        <dbReference type="SAM" id="MobiDB-lite"/>
    </source>
</evidence>
<organism evidence="3 4">
    <name type="scientific">Neoarthrinium moseri</name>
    <dbReference type="NCBI Taxonomy" id="1658444"/>
    <lineage>
        <taxon>Eukaryota</taxon>
        <taxon>Fungi</taxon>
        <taxon>Dikarya</taxon>
        <taxon>Ascomycota</taxon>
        <taxon>Pezizomycotina</taxon>
        <taxon>Sordariomycetes</taxon>
        <taxon>Xylariomycetidae</taxon>
        <taxon>Amphisphaeriales</taxon>
        <taxon>Apiosporaceae</taxon>
        <taxon>Neoarthrinium</taxon>
    </lineage>
</organism>
<dbReference type="Pfam" id="PF22942">
    <property type="entry name" value="DUF7025"/>
    <property type="match status" value="1"/>
</dbReference>
<reference evidence="3" key="1">
    <citation type="submission" date="2021-03" db="EMBL/GenBank/DDBJ databases">
        <title>Revisited historic fungal species revealed as producer of novel bioactive compounds through whole genome sequencing and comparative genomics.</title>
        <authorList>
            <person name="Vignolle G.A."/>
            <person name="Hochenegger N."/>
            <person name="Mach R.L."/>
            <person name="Mach-Aigner A.R."/>
            <person name="Javad Rahimi M."/>
            <person name="Salim K.A."/>
            <person name="Chan C.M."/>
            <person name="Lim L.B.L."/>
            <person name="Cai F."/>
            <person name="Druzhinina I.S."/>
            <person name="U'Ren J.M."/>
            <person name="Derntl C."/>
        </authorList>
    </citation>
    <scope>NUCLEOTIDE SEQUENCE</scope>
    <source>
        <strain evidence="3">TUCIM 5799</strain>
    </source>
</reference>
<dbReference type="InterPro" id="IPR056599">
    <property type="entry name" value="AAA_lid_fung"/>
</dbReference>
<dbReference type="Pfam" id="PF00004">
    <property type="entry name" value="AAA"/>
    <property type="match status" value="1"/>
</dbReference>
<dbReference type="InterPro" id="IPR003959">
    <property type="entry name" value="ATPase_AAA_core"/>
</dbReference>
<feature type="compositionally biased region" description="Polar residues" evidence="1">
    <location>
        <begin position="12"/>
        <end position="24"/>
    </location>
</feature>
<dbReference type="Proteomes" id="UP000829685">
    <property type="component" value="Unassembled WGS sequence"/>
</dbReference>
<dbReference type="SMART" id="SM00382">
    <property type="entry name" value="AAA"/>
    <property type="match status" value="1"/>
</dbReference>
<dbReference type="OrthoDB" id="10042665at2759"/>
<protein>
    <recommendedName>
        <fullName evidence="2">AAA+ ATPase domain-containing protein</fullName>
    </recommendedName>
</protein>
<dbReference type="Gene3D" id="3.40.50.300">
    <property type="entry name" value="P-loop containing nucleotide triphosphate hydrolases"/>
    <property type="match status" value="1"/>
</dbReference>
<feature type="region of interest" description="Disordered" evidence="1">
    <location>
        <begin position="1"/>
        <end position="24"/>
    </location>
</feature>
<evidence type="ECO:0000313" key="3">
    <source>
        <dbReference type="EMBL" id="KAI1866984.1"/>
    </source>
</evidence>
<dbReference type="InterPro" id="IPR054289">
    <property type="entry name" value="DUF7025"/>
</dbReference>
<feature type="domain" description="AAA+ ATPase" evidence="2">
    <location>
        <begin position="486"/>
        <end position="633"/>
    </location>
</feature>
<accession>A0A9Q0APC5</accession>
<gene>
    <name evidence="3" type="ORF">JX265_007560</name>
</gene>
<dbReference type="AlphaFoldDB" id="A0A9Q0APC5"/>
<dbReference type="InterPro" id="IPR003593">
    <property type="entry name" value="AAA+_ATPase"/>
</dbReference>
<dbReference type="EMBL" id="JAFIMR010000019">
    <property type="protein sequence ID" value="KAI1866984.1"/>
    <property type="molecule type" value="Genomic_DNA"/>
</dbReference>
<dbReference type="GO" id="GO:0005524">
    <property type="term" value="F:ATP binding"/>
    <property type="evidence" value="ECO:0007669"/>
    <property type="project" value="InterPro"/>
</dbReference>
<evidence type="ECO:0000259" key="2">
    <source>
        <dbReference type="SMART" id="SM00382"/>
    </source>
</evidence>
<dbReference type="SUPFAM" id="SSF52540">
    <property type="entry name" value="P-loop containing nucleoside triphosphate hydrolases"/>
    <property type="match status" value="1"/>
</dbReference>
<dbReference type="PANTHER" id="PTHR46411:SF4">
    <property type="entry name" value="AAA+ ATPASE DOMAIN-CONTAINING PROTEIN"/>
    <property type="match status" value="1"/>
</dbReference>
<dbReference type="GO" id="GO:0016887">
    <property type="term" value="F:ATP hydrolysis activity"/>
    <property type="evidence" value="ECO:0007669"/>
    <property type="project" value="InterPro"/>
</dbReference>
<sequence>MCEDKPEESTLMAENSNIGHSSKITASEGHRAWVRYRVEHRHADTNELIKSQDVDDFTVKSWDTEQSLPAFEVVGTYKTGHKKPSRSSTDEAPPLTTFSAPKFHMNIYSPAIINALQSVVKYYPSQNLGGDFVVVNWPYPVLVHHYDELTEFRSTCANKNPKDMCIRERDADEHLEILLKFLDDNIMKDVRAEQERNKNGFWTFDYVWVALKPGTTALMSLKNVDACPAKVILSVFGGNFVDRPAPWKIVHWDLRYDGSYLGRFLTTMEVPKFDGEVPHSLQFITGSEQSDEALIRRGGEVARQYQYGKMYWELLRKQCKYHKGASCDFPFNEIDGLVMTDLKAYYIEHAHHKPNLMDAGDCRDWTTDCMCSSCRQYKTVAREEQKSPFSSYNKITLKRKLTAHQYLLCQYEIEAFIFATRDWEMLHVKNLADPKFDENMINSLVMEEDRKRTLKALAKSFARIDKDGNEMLRDMWAADFVKGKGQGLVLLLHGKPGVGKTCTAECIAAFTRRPLMILTSSDIGTDPATVEANLTKSFKTAKSWGAVLLIDEADVFMEQRTSENLIRNTLVAGNPNMIPISEPGVALTIIYPAFLRALEYYNGILFLTTNRVGIFDDAFISRVHLQLYYSDFDDNQRQKIWKTFMDRLDHERRSSIRLTIAAKEYIESAKVKAVKWNGREIRNAFQTAVALAEYDGEKDEDGRIRVTDAHFKPILEMSQSFKNYLEELHVGDEAKRAERTYARLDGYKP</sequence>
<dbReference type="InterPro" id="IPR027417">
    <property type="entry name" value="P-loop_NTPase"/>
</dbReference>
<dbReference type="Pfam" id="PF23232">
    <property type="entry name" value="AAA_lid_13"/>
    <property type="match status" value="1"/>
</dbReference>
<evidence type="ECO:0000313" key="4">
    <source>
        <dbReference type="Proteomes" id="UP000829685"/>
    </source>
</evidence>